<dbReference type="GO" id="GO:0005524">
    <property type="term" value="F:ATP binding"/>
    <property type="evidence" value="ECO:0007669"/>
    <property type="project" value="InterPro"/>
</dbReference>
<dbReference type="InterPro" id="IPR027417">
    <property type="entry name" value="P-loop_NTPase"/>
</dbReference>
<gene>
    <name evidence="2" type="ORF">B6U37_10460</name>
</gene>
<proteinExistence type="predicted"/>
<dbReference type="PROSITE" id="PS51199">
    <property type="entry name" value="SF4_HELICASE"/>
    <property type="match status" value="1"/>
</dbReference>
<sequence length="411" mass="46987">MNGIELRIVETLLNKPELIDSIYINTDWFIDIKLRNIVEAMQGLDLQERTLLNIFTEMNNDGSVEYKHLVDIQSGFVTSASFENDVKSLHKLYAQRVLETSMEIYKQYPKKQELANLSEAIAELSKIDETEDDGKLEEAIEELQDRLASGKPTGIKSFEKLDNLLAGGLYGSMLFTIGARPSVGKTAYAVNLAYQIMNKDPEVQVDFFTLEMNKREMLSRFISRNANVDSQKLKNPNDNLDLVFTDTVMEGIDWVRNHKIRIYDRVLTLGGILSVIKKNAAKAKPDKYVAIIDYIGLVKVNGRQDRWLQVGKITRELKIIANEYNIPVIALAQLNRGVESRQNKEPLLSDLRESGSIEQDSNVVAFLYRPDDDNRELVKLSIRKNREGSLGDISYYFDGKYMYFKETDEVE</sequence>
<dbReference type="SUPFAM" id="SSF52540">
    <property type="entry name" value="P-loop containing nucleoside triphosphate hydrolases"/>
    <property type="match status" value="1"/>
</dbReference>
<dbReference type="InterPro" id="IPR007694">
    <property type="entry name" value="DNA_helicase_DnaB-like_C"/>
</dbReference>
<evidence type="ECO:0000313" key="3">
    <source>
        <dbReference type="Proteomes" id="UP000192353"/>
    </source>
</evidence>
<name>A0A1V9TNF7_9LACO</name>
<dbReference type="Proteomes" id="UP000192353">
    <property type="component" value="Unassembled WGS sequence"/>
</dbReference>
<dbReference type="GO" id="GO:0005829">
    <property type="term" value="C:cytosol"/>
    <property type="evidence" value="ECO:0007669"/>
    <property type="project" value="TreeGrafter"/>
</dbReference>
<comment type="caution">
    <text evidence="2">The sequence shown here is derived from an EMBL/GenBank/DDBJ whole genome shotgun (WGS) entry which is preliminary data.</text>
</comment>
<dbReference type="RefSeq" id="WP_081516152.1">
    <property type="nucleotide sequence ID" value="NZ_NBEW01000081.1"/>
</dbReference>
<protein>
    <recommendedName>
        <fullName evidence="1">SF4 helicase domain-containing protein</fullName>
    </recommendedName>
</protein>
<dbReference type="PANTHER" id="PTHR30153">
    <property type="entry name" value="REPLICATIVE DNA HELICASE DNAB"/>
    <property type="match status" value="1"/>
</dbReference>
<dbReference type="GO" id="GO:0003678">
    <property type="term" value="F:DNA helicase activity"/>
    <property type="evidence" value="ECO:0007669"/>
    <property type="project" value="InterPro"/>
</dbReference>
<organism evidence="2 3">
    <name type="scientific">Ligilactobacillus salivarius</name>
    <dbReference type="NCBI Taxonomy" id="1624"/>
    <lineage>
        <taxon>Bacteria</taxon>
        <taxon>Bacillati</taxon>
        <taxon>Bacillota</taxon>
        <taxon>Bacilli</taxon>
        <taxon>Lactobacillales</taxon>
        <taxon>Lactobacillaceae</taxon>
        <taxon>Ligilactobacillus</taxon>
    </lineage>
</organism>
<dbReference type="Gene3D" id="3.40.50.300">
    <property type="entry name" value="P-loop containing nucleotide triphosphate hydrolases"/>
    <property type="match status" value="1"/>
</dbReference>
<dbReference type="EMBL" id="NBEY01000093">
    <property type="protein sequence ID" value="OQR23933.1"/>
    <property type="molecule type" value="Genomic_DNA"/>
</dbReference>
<dbReference type="AlphaFoldDB" id="A0A1V9TNF7"/>
<evidence type="ECO:0000259" key="1">
    <source>
        <dbReference type="PROSITE" id="PS51199"/>
    </source>
</evidence>
<feature type="domain" description="SF4 helicase" evidence="1">
    <location>
        <begin position="148"/>
        <end position="411"/>
    </location>
</feature>
<reference evidence="2 3" key="1">
    <citation type="submission" date="2017-03" db="EMBL/GenBank/DDBJ databases">
        <title>Phylogenomics and comparative genomics of Lactobacillus salivarius, a mammalian gut commensal.</title>
        <authorList>
            <person name="Harris H.M."/>
        </authorList>
    </citation>
    <scope>NUCLEOTIDE SEQUENCE [LARGE SCALE GENOMIC DNA]</scope>
    <source>
        <strain evidence="2 3">AH4231</strain>
    </source>
</reference>
<dbReference type="Pfam" id="PF03796">
    <property type="entry name" value="DnaB_C"/>
    <property type="match status" value="1"/>
</dbReference>
<dbReference type="PANTHER" id="PTHR30153:SF2">
    <property type="entry name" value="REPLICATIVE DNA HELICASE"/>
    <property type="match status" value="1"/>
</dbReference>
<evidence type="ECO:0000313" key="2">
    <source>
        <dbReference type="EMBL" id="OQR23933.1"/>
    </source>
</evidence>
<dbReference type="GO" id="GO:0006260">
    <property type="term" value="P:DNA replication"/>
    <property type="evidence" value="ECO:0007669"/>
    <property type="project" value="InterPro"/>
</dbReference>
<accession>A0A1V9TNF7</accession>